<dbReference type="Proteomes" id="UP001652660">
    <property type="component" value="Chromosome 2c"/>
</dbReference>
<dbReference type="InterPro" id="IPR051358">
    <property type="entry name" value="TF_AMS/ICE1/BHLH6-like"/>
</dbReference>
<keyword evidence="4" id="KW-0539">Nucleus</keyword>
<reference evidence="7" key="1">
    <citation type="journal article" date="2025" name="Foods">
        <title>Unveiling the Microbial Signatures of Arabica Coffee Cherries: Insights into Ripeness Specific Diversity, Functional Traits, and Implications for Quality and Safety.</title>
        <authorList>
            <consortium name="RefSeq"/>
            <person name="Tenea G.N."/>
            <person name="Cifuentes V."/>
            <person name="Reyes P."/>
            <person name="Cevallos-Vallejos M."/>
        </authorList>
    </citation>
    <scope>NUCLEOTIDE SEQUENCE [LARGE SCALE GENOMIC DNA]</scope>
</reference>
<sequence length="196" mass="22328">MAGLGDSPYDDYCASECEDEHKEFKSKNLEAERKRRRKLSDRLLELRSLVPNITNMNKATIITDAIDYIEELQNTVRDLSDQLCQMDITLKEDMESQNKYVTDPAKEMKNWGIETEVKVTRLNGAKLWIQVVFQKKIGGFTKLMEAISVIGYDPKDVSVTTVKGALCVTSCVEAIHDGCVEVDQIKNFLLETTRRI</sequence>
<dbReference type="InterPro" id="IPR011598">
    <property type="entry name" value="bHLH_dom"/>
</dbReference>
<evidence type="ECO:0000313" key="7">
    <source>
        <dbReference type="Proteomes" id="UP001652660"/>
    </source>
</evidence>
<dbReference type="GO" id="GO:0046983">
    <property type="term" value="F:protein dimerization activity"/>
    <property type="evidence" value="ECO:0007669"/>
    <property type="project" value="InterPro"/>
</dbReference>
<dbReference type="PANTHER" id="PTHR31945:SF20">
    <property type="entry name" value="TRANSCRIPTION FACTOR DYT1"/>
    <property type="match status" value="1"/>
</dbReference>
<dbReference type="Gene3D" id="4.10.280.10">
    <property type="entry name" value="Helix-loop-helix DNA-binding domain"/>
    <property type="match status" value="1"/>
</dbReference>
<dbReference type="InterPro" id="IPR036638">
    <property type="entry name" value="HLH_DNA-bd_sf"/>
</dbReference>
<keyword evidence="7" id="KW-1185">Reference proteome</keyword>
<evidence type="ECO:0000256" key="2">
    <source>
        <dbReference type="ARBA" id="ARBA00023015"/>
    </source>
</evidence>
<reference evidence="8" key="2">
    <citation type="submission" date="2025-08" db="UniProtKB">
        <authorList>
            <consortium name="RefSeq"/>
        </authorList>
    </citation>
    <scope>IDENTIFICATION</scope>
    <source>
        <tissue evidence="8">Leaves</tissue>
    </source>
</reference>
<proteinExistence type="predicted"/>
<protein>
    <submittedName>
        <fullName evidence="8">Transcription factor DYT1</fullName>
    </submittedName>
</protein>
<keyword evidence="2" id="KW-0805">Transcription regulation</keyword>
<keyword evidence="3" id="KW-0804">Transcription</keyword>
<feature type="coiled-coil region" evidence="5">
    <location>
        <begin position="14"/>
        <end position="82"/>
    </location>
</feature>
<dbReference type="RefSeq" id="XP_027105078.1">
    <property type="nucleotide sequence ID" value="XM_027249277.2"/>
</dbReference>
<dbReference type="AlphaFoldDB" id="A0A6P6VPX5"/>
<dbReference type="PROSITE" id="PS50888">
    <property type="entry name" value="BHLH"/>
    <property type="match status" value="1"/>
</dbReference>
<gene>
    <name evidence="8" type="primary">LOC113725874</name>
</gene>
<dbReference type="GO" id="GO:0003700">
    <property type="term" value="F:DNA-binding transcription factor activity"/>
    <property type="evidence" value="ECO:0007669"/>
    <property type="project" value="TreeGrafter"/>
</dbReference>
<evidence type="ECO:0000259" key="6">
    <source>
        <dbReference type="PROSITE" id="PS50888"/>
    </source>
</evidence>
<dbReference type="OrthoDB" id="690068at2759"/>
<evidence type="ECO:0000256" key="5">
    <source>
        <dbReference type="SAM" id="Coils"/>
    </source>
</evidence>
<dbReference type="SUPFAM" id="SSF47459">
    <property type="entry name" value="HLH, helix-loop-helix DNA-binding domain"/>
    <property type="match status" value="1"/>
</dbReference>
<dbReference type="PANTHER" id="PTHR31945">
    <property type="entry name" value="TRANSCRIPTION FACTOR SCREAM2-RELATED"/>
    <property type="match status" value="1"/>
</dbReference>
<feature type="domain" description="BHLH" evidence="6">
    <location>
        <begin position="23"/>
        <end position="72"/>
    </location>
</feature>
<name>A0A6P6VPX5_COFAR</name>
<dbReference type="Pfam" id="PF00010">
    <property type="entry name" value="HLH"/>
    <property type="match status" value="1"/>
</dbReference>
<comment type="subcellular location">
    <subcellularLocation>
        <location evidence="1">Nucleus</location>
    </subcellularLocation>
</comment>
<organism evidence="7 8">
    <name type="scientific">Coffea arabica</name>
    <name type="common">Arabian coffee</name>
    <dbReference type="NCBI Taxonomy" id="13443"/>
    <lineage>
        <taxon>Eukaryota</taxon>
        <taxon>Viridiplantae</taxon>
        <taxon>Streptophyta</taxon>
        <taxon>Embryophyta</taxon>
        <taxon>Tracheophyta</taxon>
        <taxon>Spermatophyta</taxon>
        <taxon>Magnoliopsida</taxon>
        <taxon>eudicotyledons</taxon>
        <taxon>Gunneridae</taxon>
        <taxon>Pentapetalae</taxon>
        <taxon>asterids</taxon>
        <taxon>lamiids</taxon>
        <taxon>Gentianales</taxon>
        <taxon>Rubiaceae</taxon>
        <taxon>Ixoroideae</taxon>
        <taxon>Gardenieae complex</taxon>
        <taxon>Bertiereae - Coffeeae clade</taxon>
        <taxon>Coffeeae</taxon>
        <taxon>Coffea</taxon>
    </lineage>
</organism>
<dbReference type="GO" id="GO:0005634">
    <property type="term" value="C:nucleus"/>
    <property type="evidence" value="ECO:0007669"/>
    <property type="project" value="UniProtKB-SubCell"/>
</dbReference>
<keyword evidence="5" id="KW-0175">Coiled coil</keyword>
<evidence type="ECO:0000256" key="4">
    <source>
        <dbReference type="ARBA" id="ARBA00023242"/>
    </source>
</evidence>
<accession>A0A6P6VPX5</accession>
<evidence type="ECO:0000256" key="3">
    <source>
        <dbReference type="ARBA" id="ARBA00023163"/>
    </source>
</evidence>
<dbReference type="SMART" id="SM00353">
    <property type="entry name" value="HLH"/>
    <property type="match status" value="1"/>
</dbReference>
<dbReference type="GO" id="GO:0043565">
    <property type="term" value="F:sequence-specific DNA binding"/>
    <property type="evidence" value="ECO:0007669"/>
    <property type="project" value="TreeGrafter"/>
</dbReference>
<dbReference type="GeneID" id="113725874"/>
<evidence type="ECO:0000313" key="8">
    <source>
        <dbReference type="RefSeq" id="XP_027105078.1"/>
    </source>
</evidence>
<evidence type="ECO:0000256" key="1">
    <source>
        <dbReference type="ARBA" id="ARBA00004123"/>
    </source>
</evidence>